<dbReference type="OrthoDB" id="8588792at2"/>
<dbReference type="SMART" id="SM00972">
    <property type="entry name" value="SCPU"/>
    <property type="match status" value="1"/>
</dbReference>
<dbReference type="PANTHER" id="PTHR37089:SF3">
    <property type="entry name" value="EXPORTED PROTEIN"/>
    <property type="match status" value="1"/>
</dbReference>
<feature type="signal peptide" evidence="1">
    <location>
        <begin position="1"/>
        <end position="22"/>
    </location>
</feature>
<keyword evidence="1" id="KW-0732">Signal</keyword>
<organism evidence="3 4">
    <name type="scientific">Oceanococcus atlanticus</name>
    <dbReference type="NCBI Taxonomy" id="1317117"/>
    <lineage>
        <taxon>Bacteria</taxon>
        <taxon>Pseudomonadati</taxon>
        <taxon>Pseudomonadota</taxon>
        <taxon>Gammaproteobacteria</taxon>
        <taxon>Chromatiales</taxon>
        <taxon>Oceanococcaceae</taxon>
        <taxon>Oceanococcus</taxon>
    </lineage>
</organism>
<dbReference type="STRING" id="1317117.ATO7_03540"/>
<dbReference type="InterPro" id="IPR007893">
    <property type="entry name" value="Spore_coat_U/FanG"/>
</dbReference>
<dbReference type="PANTHER" id="PTHR37089">
    <property type="entry name" value="PROTEIN U-RELATED"/>
    <property type="match status" value="1"/>
</dbReference>
<name>A0A1Y1SGY6_9GAMM</name>
<comment type="caution">
    <text evidence="3">The sequence shown here is derived from an EMBL/GenBank/DDBJ whole genome shotgun (WGS) entry which is preliminary data.</text>
</comment>
<gene>
    <name evidence="3" type="ORF">ATO7_03540</name>
</gene>
<dbReference type="InterPro" id="IPR053167">
    <property type="entry name" value="Spore_coat_component"/>
</dbReference>
<dbReference type="EMBL" id="AQQV01000001">
    <property type="protein sequence ID" value="ORE88917.1"/>
    <property type="molecule type" value="Genomic_DNA"/>
</dbReference>
<keyword evidence="4" id="KW-1185">Reference proteome</keyword>
<evidence type="ECO:0000259" key="2">
    <source>
        <dbReference type="Pfam" id="PF05229"/>
    </source>
</evidence>
<proteinExistence type="predicted"/>
<accession>A0A1Y1SGY6</accession>
<dbReference type="Pfam" id="PF05229">
    <property type="entry name" value="SCPU"/>
    <property type="match status" value="1"/>
</dbReference>
<evidence type="ECO:0000256" key="1">
    <source>
        <dbReference type="SAM" id="SignalP"/>
    </source>
</evidence>
<reference evidence="3 4" key="1">
    <citation type="submission" date="2013-04" db="EMBL/GenBank/DDBJ databases">
        <title>Oceanococcus atlanticus 22II-S10r2 Genome Sequencing.</title>
        <authorList>
            <person name="Lai Q."/>
            <person name="Li G."/>
            <person name="Shao Z."/>
        </authorList>
    </citation>
    <scope>NUCLEOTIDE SEQUENCE [LARGE SCALE GENOMIC DNA]</scope>
    <source>
        <strain evidence="3 4">22II-S10r2</strain>
    </source>
</reference>
<evidence type="ECO:0000313" key="3">
    <source>
        <dbReference type="EMBL" id="ORE88917.1"/>
    </source>
</evidence>
<dbReference type="Proteomes" id="UP000192342">
    <property type="component" value="Unassembled WGS sequence"/>
</dbReference>
<dbReference type="AlphaFoldDB" id="A0A1Y1SGY6"/>
<dbReference type="RefSeq" id="WP_158523020.1">
    <property type="nucleotide sequence ID" value="NZ_AQQV01000001.1"/>
</dbReference>
<feature type="domain" description="Spore coat protein U/FanG" evidence="2">
    <location>
        <begin position="20"/>
        <end position="162"/>
    </location>
</feature>
<protein>
    <recommendedName>
        <fullName evidence="2">Spore coat protein U/FanG domain-containing protein</fullName>
    </recommendedName>
</protein>
<feature type="chain" id="PRO_5012440502" description="Spore coat protein U/FanG domain-containing protein" evidence="1">
    <location>
        <begin position="23"/>
        <end position="165"/>
    </location>
</feature>
<evidence type="ECO:0000313" key="4">
    <source>
        <dbReference type="Proteomes" id="UP000192342"/>
    </source>
</evidence>
<sequence length="165" mass="16943">MSTLIRAIGLLSIVFVPGLAQAFATCGVSALALNFGNYDHLNPFANFSQTTITVSCQENALIGLGDTVIYTIGLDGGSSGDTSNRALSQGGDNLHYNLYSEPTHTLVWGDDSGNQVGGVLAVPLCVLGLGCAVVSAPHTAYGRIPAGQSVSPGSYSDTITVTVTY</sequence>